<dbReference type="GO" id="GO:0003676">
    <property type="term" value="F:nucleic acid binding"/>
    <property type="evidence" value="ECO:0007669"/>
    <property type="project" value="InterPro"/>
</dbReference>
<dbReference type="InterPro" id="IPR012337">
    <property type="entry name" value="RNaseH-like_sf"/>
</dbReference>
<name>U9UWH9_RHIID</name>
<organism evidence="2">
    <name type="scientific">Rhizophagus irregularis (strain DAOM 181602 / DAOM 197198 / MUCL 43194)</name>
    <name type="common">Arbuscular mycorrhizal fungus</name>
    <name type="synonym">Glomus intraradices</name>
    <dbReference type="NCBI Taxonomy" id="747089"/>
    <lineage>
        <taxon>Eukaryota</taxon>
        <taxon>Fungi</taxon>
        <taxon>Fungi incertae sedis</taxon>
        <taxon>Mucoromycota</taxon>
        <taxon>Glomeromycotina</taxon>
        <taxon>Glomeromycetes</taxon>
        <taxon>Glomerales</taxon>
        <taxon>Glomeraceae</taxon>
        <taxon>Rhizophagus</taxon>
    </lineage>
</organism>
<dbReference type="Gene3D" id="3.30.420.10">
    <property type="entry name" value="Ribonuclease H-like superfamily/Ribonuclease H"/>
    <property type="match status" value="1"/>
</dbReference>
<dbReference type="VEuPathDB" id="FungiDB:RhiirFUN_025246"/>
<dbReference type="EMBL" id="KI277790">
    <property type="protein sequence ID" value="ESA19956.1"/>
    <property type="molecule type" value="Genomic_DNA"/>
</dbReference>
<dbReference type="VEuPathDB" id="FungiDB:RhiirFUN_004505"/>
<sequence>MMDCMIKEQNEMRKELNTIKIHHNPNLKDRTAAPSGDVQNKKRGGLVFNSNNKRVRNDESSGSGTNAANNVYLLSNRMDKADDTMKAMMNMLQNMSSKFEKVYQNQDNNNNTLTETKINIKNAKFMAKEIGINEEYIIQGTIDNNKQNKNHDFIDAHKNLLDIDDQQLEERYSSFKNYATFSRIDYIWISGNLDNALINAKIIQNEYNDTDHKLLIVKLDRKELLPQSVLKKTKIPSYRIKYSYDKLTDEKKEQIRESAKAELNNRIEQFTPNNIEEKWNIYNHVISTVKKKGIEHTEIKVITEKPDEELKTSMVYKFYRFIVYLRRCVKKKRKLSLLKEKWKIIVKNLQKMLDSLDIGGDFYLTSYNFNRVITKDEEGDDILITDENEIKKIVAEHFQNCAGSINRIKEIPQDWIDEYQPKDEISSSIYDKCINIYENIFRPRSIIFPGCAYMDDTGFIANNKRNLEKILEIADSFYRLNDIKINKQKSELLLRKNINKKNPLDKKVRIIFGLDTIEVEPTTRDQSSRFLGVWINAYNDNKHVKQQIKNEIKAIIKNLSSKKGITDKMMIYLFNALIISIVEYRSQLYVIEDVSLDKLMAPFRMFIKNKLKFAKTASNAILETNFIYNLNNFVANQKQAKITNFTLQINDKGVLGMIMKIRFMDLQRQLLLENHPLYIIDDKVLQIIKRINKKKYIGHFIVNNIKLMIENNFNILKNDKILSDFSIEGGPTALRDILSIEVYTANFKFFKDNNIIFLDQITTLDNRYILSIEELESRSFIKLNKKKKLQKYTKFYHEIIEEMTYSKATYSIKSEKLANMVELDDDICNMKGTILITAETKPNKGATIISKLSRGVYQNRIVFGKIVELDLDNKLAFSNHFENISMEKEKNLVLKKCGGCEIGIQNASIFKDKAKTKCLIIERMDNTFLISANRWNGHNHNKALGNNTYFYEEQWITSIKAETMAFFTALLMIPPGKKCTVYTDCQNIVNNFNLLTSDIVVTTTRDILKFSNNNAIWFNIKELLEDQTLDVKIVKVNAHSDDVLHNQVDKEIKDSYELDYSLTNTLVIYNAEQYKFPLVWNGHLIEMNIRHFVRLITRIEGLEKFLNLNRNKRYRFLDVKWNIVFYYLNKQQEEEYTFLTNKWIEKQKRMKIQRLIEEIPTIEQLKKSSYDLYCGFKCVIYKLRMLLIEKGVKNITTEEIINLDVFGNRFTNEKFNFVDLIKGIFPSQLYEFILETKKQVWEPRCNLLAQLEKNYEITKQDKRKQDSLFLEEKKEEITNRPNCFDRRYRFLEGVREYILFGKEILGFTVVVNRVGKIIDHFYNRSC</sequence>
<evidence type="ECO:0000313" key="2">
    <source>
        <dbReference type="EMBL" id="ESA19956.1"/>
    </source>
</evidence>
<gene>
    <name evidence="2" type="ORF">GLOINDRAFT_320172</name>
</gene>
<reference evidence="2" key="1">
    <citation type="submission" date="2013-07" db="EMBL/GenBank/DDBJ databases">
        <title>The genome of an arbuscular mycorrhizal fungus provides insights into the evolution of the oldest plant symbiosis.</title>
        <authorList>
            <consortium name="DOE Joint Genome Institute"/>
            <person name="Tisserant E."/>
            <person name="Malbreil M."/>
            <person name="Kuo A."/>
            <person name="Kohler A."/>
            <person name="Symeonidi A."/>
            <person name="Balestrini R."/>
            <person name="Charron P."/>
            <person name="Duensing N."/>
            <person name="Frei-dit-Frey N."/>
            <person name="Gianinazzi-Pearson V."/>
            <person name="Gilbert B."/>
            <person name="Handa Y."/>
            <person name="Hijri M."/>
            <person name="Kaul R."/>
            <person name="Kawaguchi M."/>
            <person name="Krajinski F."/>
            <person name="Lammers P."/>
            <person name="Lapierre D."/>
            <person name="Masclaux F.G."/>
            <person name="Murat C."/>
            <person name="Morin E."/>
            <person name="Ndikumana S."/>
            <person name="Pagni M."/>
            <person name="Petitpierre D."/>
            <person name="Requena N."/>
            <person name="Rosikiewicz P."/>
            <person name="Riley R."/>
            <person name="Saito K."/>
            <person name="San Clemente H."/>
            <person name="Shapiro H."/>
            <person name="van Tuinen D."/>
            <person name="Becard G."/>
            <person name="Bonfante P."/>
            <person name="Paszkowski U."/>
            <person name="Shachar-Hill Y."/>
            <person name="Young J.P."/>
            <person name="Sanders I.R."/>
            <person name="Henrissat B."/>
            <person name="Rensing S.A."/>
            <person name="Grigoriev I.V."/>
            <person name="Corradi N."/>
            <person name="Roux C."/>
            <person name="Martin F."/>
        </authorList>
    </citation>
    <scope>NUCLEOTIDE SEQUENCE</scope>
    <source>
        <strain evidence="2">DAOM 197198</strain>
    </source>
</reference>
<dbReference type="VEuPathDB" id="FungiDB:RhiirFUN_006978"/>
<dbReference type="InterPro" id="IPR036397">
    <property type="entry name" value="RNaseH_sf"/>
</dbReference>
<evidence type="ECO:0000256" key="1">
    <source>
        <dbReference type="SAM" id="MobiDB-lite"/>
    </source>
</evidence>
<dbReference type="SUPFAM" id="SSF53098">
    <property type="entry name" value="Ribonuclease H-like"/>
    <property type="match status" value="1"/>
</dbReference>
<accession>U9UWH9</accession>
<protein>
    <submittedName>
        <fullName evidence="2">Uncharacterized protein</fullName>
    </submittedName>
</protein>
<dbReference type="HOGENOM" id="CLU_259492_0_0_1"/>
<feature type="non-terminal residue" evidence="2">
    <location>
        <position position="1326"/>
    </location>
</feature>
<feature type="region of interest" description="Disordered" evidence="1">
    <location>
        <begin position="24"/>
        <end position="68"/>
    </location>
</feature>
<proteinExistence type="predicted"/>